<name>A0ABY6ZNH3_9BACL</name>
<accession>A0ABY6ZNH3</accession>
<proteinExistence type="predicted"/>
<sequence>MQELQPIRGYACENARSGSRNRLLVLPSFICSSVVFERIAEEKDDAVALPHAHGCSQVGKDSERTFRILKGFAEDSNVGAVMVVSHGCEVVDAEQLQDILRNSESQWNMSVFNRSGVLFTHLKLEQRLLRNFVLNLKSLNEVKVA</sequence>
<evidence type="ECO:0000313" key="3">
    <source>
        <dbReference type="Proteomes" id="UP001164761"/>
    </source>
</evidence>
<organism evidence="2 3">
    <name type="scientific">Alicyclobacillus fastidiosus</name>
    <dbReference type="NCBI Taxonomy" id="392011"/>
    <lineage>
        <taxon>Bacteria</taxon>
        <taxon>Bacillati</taxon>
        <taxon>Bacillota</taxon>
        <taxon>Bacilli</taxon>
        <taxon>Bacillales</taxon>
        <taxon>Alicyclobacillaceae</taxon>
        <taxon>Alicyclobacillus</taxon>
    </lineage>
</organism>
<dbReference type="PANTHER" id="PTHR30536">
    <property type="entry name" value="ALTRONATE/GALACTARATE DEHYDRATASE"/>
    <property type="match status" value="1"/>
</dbReference>
<keyword evidence="2" id="KW-0378">Hydrolase</keyword>
<dbReference type="Proteomes" id="UP001164761">
    <property type="component" value="Chromosome"/>
</dbReference>
<keyword evidence="3" id="KW-1185">Reference proteome</keyword>
<dbReference type="GO" id="GO:0016787">
    <property type="term" value="F:hydrolase activity"/>
    <property type="evidence" value="ECO:0007669"/>
    <property type="project" value="UniProtKB-KW"/>
</dbReference>
<protein>
    <submittedName>
        <fullName evidence="2">UxaA family hydrolase</fullName>
    </submittedName>
</protein>
<dbReference type="Pfam" id="PF04295">
    <property type="entry name" value="GD_AH_second"/>
    <property type="match status" value="1"/>
</dbReference>
<dbReference type="RefSeq" id="WP_268008290.1">
    <property type="nucleotide sequence ID" value="NZ_BSUT01000001.1"/>
</dbReference>
<dbReference type="EMBL" id="CP104067">
    <property type="protein sequence ID" value="WAH44394.1"/>
    <property type="molecule type" value="Genomic_DNA"/>
</dbReference>
<evidence type="ECO:0000259" key="1">
    <source>
        <dbReference type="Pfam" id="PF04295"/>
    </source>
</evidence>
<reference evidence="2" key="1">
    <citation type="submission" date="2022-08" db="EMBL/GenBank/DDBJ databases">
        <title>Alicyclobacillus fastidiosus DSM 17978, complete genome.</title>
        <authorList>
            <person name="Wang Q."/>
            <person name="Cai R."/>
            <person name="Wang Z."/>
        </authorList>
    </citation>
    <scope>NUCLEOTIDE SEQUENCE</scope>
    <source>
        <strain evidence="2">DSM 17978</strain>
    </source>
</reference>
<dbReference type="PANTHER" id="PTHR30536:SF5">
    <property type="entry name" value="ALTRONATE DEHYDRATASE"/>
    <property type="match status" value="1"/>
</dbReference>
<gene>
    <name evidence="2" type="ORF">NZD89_13970</name>
</gene>
<dbReference type="InterPro" id="IPR007392">
    <property type="entry name" value="GD_AH_second"/>
</dbReference>
<evidence type="ECO:0000313" key="2">
    <source>
        <dbReference type="EMBL" id="WAH44394.1"/>
    </source>
</evidence>
<dbReference type="InterPro" id="IPR052172">
    <property type="entry name" value="UxaA_altronate/galactarate_dh"/>
</dbReference>
<feature type="domain" description="D-galactarate/Altronate dehydratase second" evidence="1">
    <location>
        <begin position="9"/>
        <end position="106"/>
    </location>
</feature>